<proteinExistence type="predicted"/>
<dbReference type="RefSeq" id="WP_067875740.1">
    <property type="nucleotide sequence ID" value="NZ_CP013979.1"/>
</dbReference>
<dbReference type="STRING" id="453304.ATC03_08805"/>
<accession>A0A191WF44</accession>
<gene>
    <name evidence="2" type="ORF">ATC03_08805</name>
</gene>
<evidence type="ECO:0000256" key="1">
    <source>
        <dbReference type="SAM" id="Coils"/>
    </source>
</evidence>
<evidence type="ECO:0000313" key="3">
    <source>
        <dbReference type="Proteomes" id="UP000078437"/>
    </source>
</evidence>
<sequence length="243" mass="26925">MGANDAREQLEVGQRLIAELEAENARLRAELADWLREAQARSIQRDNLARLHEVATERNAELATERDEFRRLFAECHPVHLKGVQEAARLAAVVEHAKEIVGDPAPEYMPGSEYARRVFALRPLLAAAGTDAALTAWHAKQHEGETIALEGDFITVTVDKCTCCGADQYGHSAHEPHCGTEPLQNVADAVREVRAKALEEAADGLAADPAAKSWELWDSDRREYCTPIDWLRVRATATREGRS</sequence>
<reference evidence="3" key="2">
    <citation type="submission" date="2016-01" db="EMBL/GenBank/DDBJ databases">
        <title>Complete genome sequence of Agromyces aureus AR33T and comparison with related organisms.</title>
        <authorList>
            <person name="Corretto E."/>
            <person name="Antonielli L."/>
            <person name="Sessitsch A."/>
            <person name="Brader G."/>
        </authorList>
    </citation>
    <scope>NUCLEOTIDE SEQUENCE [LARGE SCALE GENOMIC DNA]</scope>
    <source>
        <strain evidence="3">AR33</strain>
    </source>
</reference>
<name>A0A191WF44_9MICO</name>
<keyword evidence="1" id="KW-0175">Coiled coil</keyword>
<protein>
    <submittedName>
        <fullName evidence="2">Uncharacterized protein</fullName>
    </submittedName>
</protein>
<dbReference type="EMBL" id="CP013979">
    <property type="protein sequence ID" value="ANJ26799.1"/>
    <property type="molecule type" value="Genomic_DNA"/>
</dbReference>
<dbReference type="Proteomes" id="UP000078437">
    <property type="component" value="Chromosome"/>
</dbReference>
<feature type="coiled-coil region" evidence="1">
    <location>
        <begin position="3"/>
        <end position="37"/>
    </location>
</feature>
<dbReference type="AlphaFoldDB" id="A0A191WF44"/>
<keyword evidence="3" id="KW-1185">Reference proteome</keyword>
<organism evidence="2 3">
    <name type="scientific">Agromyces aureus</name>
    <dbReference type="NCBI Taxonomy" id="453304"/>
    <lineage>
        <taxon>Bacteria</taxon>
        <taxon>Bacillati</taxon>
        <taxon>Actinomycetota</taxon>
        <taxon>Actinomycetes</taxon>
        <taxon>Micrococcales</taxon>
        <taxon>Microbacteriaceae</taxon>
        <taxon>Agromyces</taxon>
    </lineage>
</organism>
<evidence type="ECO:0000313" key="2">
    <source>
        <dbReference type="EMBL" id="ANJ26799.1"/>
    </source>
</evidence>
<dbReference type="KEGG" id="agy:ATC03_08805"/>
<reference evidence="2 3" key="1">
    <citation type="journal article" date="2016" name="Int. J. Syst. Evol. Microbiol.">
        <title>Agromyces aureus sp. nov., isolated from the rhizosphere of Salix caprea L. grown in a heavy-metal-contaminated soil.</title>
        <authorList>
            <person name="Corretto E."/>
            <person name="Antonielli L."/>
            <person name="Sessitsch A."/>
            <person name="Compant S."/>
            <person name="Gorfer M."/>
            <person name="Kuffner M."/>
            <person name="Brader G."/>
        </authorList>
    </citation>
    <scope>NUCLEOTIDE SEQUENCE [LARGE SCALE GENOMIC DNA]</scope>
    <source>
        <strain evidence="2 3">AR33</strain>
    </source>
</reference>